<keyword evidence="1" id="KW-1133">Transmembrane helix</keyword>
<keyword evidence="1" id="KW-0472">Membrane</keyword>
<dbReference type="EMBL" id="CAEY01002021">
    <property type="status" value="NOT_ANNOTATED_CDS"/>
    <property type="molecule type" value="Genomic_DNA"/>
</dbReference>
<feature type="chain" id="PRO_5004580574" description="Methuselah N-terminal domain-containing protein" evidence="2">
    <location>
        <begin position="26"/>
        <end position="232"/>
    </location>
</feature>
<evidence type="ECO:0000256" key="2">
    <source>
        <dbReference type="SAM" id="SignalP"/>
    </source>
</evidence>
<organism evidence="3 4">
    <name type="scientific">Tetranychus urticae</name>
    <name type="common">Two-spotted spider mite</name>
    <dbReference type="NCBI Taxonomy" id="32264"/>
    <lineage>
        <taxon>Eukaryota</taxon>
        <taxon>Metazoa</taxon>
        <taxon>Ecdysozoa</taxon>
        <taxon>Arthropoda</taxon>
        <taxon>Chelicerata</taxon>
        <taxon>Arachnida</taxon>
        <taxon>Acari</taxon>
        <taxon>Acariformes</taxon>
        <taxon>Trombidiformes</taxon>
        <taxon>Prostigmata</taxon>
        <taxon>Eleutherengona</taxon>
        <taxon>Raphignathae</taxon>
        <taxon>Tetranychoidea</taxon>
        <taxon>Tetranychidae</taxon>
        <taxon>Tetranychus</taxon>
    </lineage>
</organism>
<evidence type="ECO:0000256" key="1">
    <source>
        <dbReference type="SAM" id="Phobius"/>
    </source>
</evidence>
<evidence type="ECO:0000313" key="3">
    <source>
        <dbReference type="EnsemblMetazoa" id="tetur09g03550.1"/>
    </source>
</evidence>
<feature type="transmembrane region" description="Helical" evidence="1">
    <location>
        <begin position="143"/>
        <end position="166"/>
    </location>
</feature>
<reference evidence="3" key="2">
    <citation type="submission" date="2015-06" db="UniProtKB">
        <authorList>
            <consortium name="EnsemblMetazoa"/>
        </authorList>
    </citation>
    <scope>IDENTIFICATION</scope>
</reference>
<name>T1KDM9_TETUR</name>
<accession>T1KDM9</accession>
<keyword evidence="2" id="KW-0732">Signal</keyword>
<dbReference type="KEGG" id="tut:107362905"/>
<keyword evidence="1" id="KW-0812">Transmembrane</keyword>
<reference evidence="4" key="1">
    <citation type="submission" date="2011-08" db="EMBL/GenBank/DDBJ databases">
        <authorList>
            <person name="Rombauts S."/>
        </authorList>
    </citation>
    <scope>NUCLEOTIDE SEQUENCE</scope>
    <source>
        <strain evidence="4">London</strain>
    </source>
</reference>
<protein>
    <recommendedName>
        <fullName evidence="5">Methuselah N-terminal domain-containing protein</fullName>
    </recommendedName>
</protein>
<keyword evidence="4" id="KW-1185">Reference proteome</keyword>
<evidence type="ECO:0000313" key="4">
    <source>
        <dbReference type="Proteomes" id="UP000015104"/>
    </source>
</evidence>
<dbReference type="Proteomes" id="UP000015104">
    <property type="component" value="Unassembled WGS sequence"/>
</dbReference>
<dbReference type="AlphaFoldDB" id="T1KDM9"/>
<dbReference type="EnsemblMetazoa" id="tetur09g03550.1">
    <property type="protein sequence ID" value="tetur09g03550.1"/>
    <property type="gene ID" value="tetur09g03550"/>
</dbReference>
<gene>
    <name evidence="3" type="primary">107362905</name>
</gene>
<feature type="signal peptide" evidence="2">
    <location>
        <begin position="1"/>
        <end position="25"/>
    </location>
</feature>
<evidence type="ECO:0008006" key="5">
    <source>
        <dbReference type="Google" id="ProtNLM"/>
    </source>
</evidence>
<proteinExistence type="predicted"/>
<sequence length="232" mass="26570">MFTSYWKLVILYIVIFFSSNRASVANSEDKLIAIYTGKENHFNCENEVQIYESDCVYEIKGLKIEINAGRRCKLRFGCNSTIFLAMCCFADRIEIKQISQKTMPVLSSEPPEIKLTDNQKGSLFNSKIEENFIRVKMDGTFKLLLVLLILILMVLLTSIVFCKIWCLKRMIASEPNTYAVFKDNLQVQNRDMKTPANSEALKKNENLINLNQKIQAISDIGEIDCSDIPLKV</sequence>
<dbReference type="HOGENOM" id="CLU_1196224_0_0_1"/>